<dbReference type="RefSeq" id="WP_136845914.1">
    <property type="nucleotide sequence ID" value="NZ_CAPYQC010000027.1"/>
</dbReference>
<dbReference type="InterPro" id="IPR037294">
    <property type="entry name" value="ABC_BtuC-like"/>
</dbReference>
<reference evidence="9 10" key="1">
    <citation type="submission" date="2019-04" db="EMBL/GenBank/DDBJ databases">
        <title>Microbes associate with the intestines of laboratory mice.</title>
        <authorList>
            <person name="Navarre W."/>
            <person name="Wong E."/>
            <person name="Huang K.C."/>
            <person name="Tropini C."/>
            <person name="Ng K."/>
            <person name="Yu B."/>
        </authorList>
    </citation>
    <scope>NUCLEOTIDE SEQUENCE [LARGE SCALE GENOMIC DNA]</scope>
    <source>
        <strain evidence="9 10">NM48_B13</strain>
    </source>
</reference>
<evidence type="ECO:0000256" key="3">
    <source>
        <dbReference type="ARBA" id="ARBA00022448"/>
    </source>
</evidence>
<feature type="transmembrane region" description="Helical" evidence="8">
    <location>
        <begin position="90"/>
        <end position="109"/>
    </location>
</feature>
<evidence type="ECO:0000256" key="4">
    <source>
        <dbReference type="ARBA" id="ARBA00022475"/>
    </source>
</evidence>
<comment type="similarity">
    <text evidence="2">Belongs to the binding-protein-dependent transport system permease family. FecCD subfamily.</text>
</comment>
<keyword evidence="6 8" id="KW-1133">Transmembrane helix</keyword>
<sequence>MGKRLTVFMVAGAVAVLAAALVSLFFGSTDIRPDVVLQGLLSPNMADQQQVAIAELRAPRTLGCVLVGAAFAVAGAVMQGVTRNPLADSGLLGINAGAAFALSLCLALVPGRSFAAVVVCSFLGATFAMLLVYGAVSFRRHNVDPVLVVLAGCAVGLFLTALAQGVAIYFNIGYSLTFWTAGGVAGIRQDTLLMTAPFMVAALLAALVLSRRVTLLSLGDDAATGLGVKVGRSRRLCLLVVLVLAGAAVALAGPIAFVGLMVPHVVRRFVGFDYRAVIPASMVGGAFFMLVADVLSRTVNAPSETPIGLIFAIIGVPFFIWCARKQEGGEDE</sequence>
<dbReference type="Pfam" id="PF01032">
    <property type="entry name" value="FecCD"/>
    <property type="match status" value="1"/>
</dbReference>
<evidence type="ECO:0000256" key="8">
    <source>
        <dbReference type="SAM" id="Phobius"/>
    </source>
</evidence>
<dbReference type="OrthoDB" id="9782305at2"/>
<organism evidence="9 10">
    <name type="scientific">Parvibacter caecicola</name>
    <dbReference type="NCBI Taxonomy" id="747645"/>
    <lineage>
        <taxon>Bacteria</taxon>
        <taxon>Bacillati</taxon>
        <taxon>Actinomycetota</taxon>
        <taxon>Coriobacteriia</taxon>
        <taxon>Coriobacteriales</taxon>
        <taxon>Coriobacteriaceae</taxon>
        <taxon>Parvibacter</taxon>
    </lineage>
</organism>
<dbReference type="GO" id="GO:0033214">
    <property type="term" value="P:siderophore-iron import into cell"/>
    <property type="evidence" value="ECO:0007669"/>
    <property type="project" value="TreeGrafter"/>
</dbReference>
<keyword evidence="4" id="KW-1003">Cell membrane</keyword>
<gene>
    <name evidence="9" type="ORF">E5982_06975</name>
</gene>
<keyword evidence="10" id="KW-1185">Reference proteome</keyword>
<dbReference type="EMBL" id="SSTM01000004">
    <property type="protein sequence ID" value="TJW10286.1"/>
    <property type="molecule type" value="Genomic_DNA"/>
</dbReference>
<keyword evidence="3" id="KW-0813">Transport</keyword>
<evidence type="ECO:0000256" key="2">
    <source>
        <dbReference type="ARBA" id="ARBA00007935"/>
    </source>
</evidence>
<evidence type="ECO:0000256" key="7">
    <source>
        <dbReference type="ARBA" id="ARBA00023136"/>
    </source>
</evidence>
<comment type="subcellular location">
    <subcellularLocation>
        <location evidence="1">Cell membrane</location>
        <topology evidence="1">Multi-pass membrane protein</topology>
    </subcellularLocation>
</comment>
<dbReference type="FunFam" id="1.10.3470.10:FF:000001">
    <property type="entry name" value="Vitamin B12 ABC transporter permease BtuC"/>
    <property type="match status" value="1"/>
</dbReference>
<name>A0A4T9T747_9ACTN</name>
<proteinExistence type="inferred from homology"/>
<evidence type="ECO:0000256" key="1">
    <source>
        <dbReference type="ARBA" id="ARBA00004651"/>
    </source>
</evidence>
<feature type="transmembrane region" description="Helical" evidence="8">
    <location>
        <begin position="60"/>
        <end position="78"/>
    </location>
</feature>
<comment type="caution">
    <text evidence="9">The sequence shown here is derived from an EMBL/GenBank/DDBJ whole genome shotgun (WGS) entry which is preliminary data.</text>
</comment>
<feature type="transmembrane region" description="Helical" evidence="8">
    <location>
        <begin position="115"/>
        <end position="136"/>
    </location>
</feature>
<evidence type="ECO:0000256" key="6">
    <source>
        <dbReference type="ARBA" id="ARBA00022989"/>
    </source>
</evidence>
<accession>A0A4T9T747</accession>
<evidence type="ECO:0000256" key="5">
    <source>
        <dbReference type="ARBA" id="ARBA00022692"/>
    </source>
</evidence>
<dbReference type="InterPro" id="IPR000522">
    <property type="entry name" value="ABC_transptr_permease_BtuC"/>
</dbReference>
<evidence type="ECO:0000313" key="9">
    <source>
        <dbReference type="EMBL" id="TJW10286.1"/>
    </source>
</evidence>
<dbReference type="GO" id="GO:0005886">
    <property type="term" value="C:plasma membrane"/>
    <property type="evidence" value="ECO:0007669"/>
    <property type="project" value="UniProtKB-SubCell"/>
</dbReference>
<evidence type="ECO:0000313" key="10">
    <source>
        <dbReference type="Proteomes" id="UP000309454"/>
    </source>
</evidence>
<dbReference type="PANTHER" id="PTHR30472">
    <property type="entry name" value="FERRIC ENTEROBACTIN TRANSPORT SYSTEM PERMEASE PROTEIN"/>
    <property type="match status" value="1"/>
</dbReference>
<dbReference type="PANTHER" id="PTHR30472:SF1">
    <property type="entry name" value="FE(3+) DICITRATE TRANSPORT SYSTEM PERMEASE PROTEIN FECC-RELATED"/>
    <property type="match status" value="1"/>
</dbReference>
<dbReference type="CDD" id="cd06550">
    <property type="entry name" value="TM_ABC_iron-siderophores_like"/>
    <property type="match status" value="1"/>
</dbReference>
<dbReference type="GO" id="GO:0022857">
    <property type="term" value="F:transmembrane transporter activity"/>
    <property type="evidence" value="ECO:0007669"/>
    <property type="project" value="InterPro"/>
</dbReference>
<feature type="transmembrane region" description="Helical" evidence="8">
    <location>
        <begin position="7"/>
        <end position="27"/>
    </location>
</feature>
<dbReference type="Proteomes" id="UP000309454">
    <property type="component" value="Unassembled WGS sequence"/>
</dbReference>
<feature type="transmembrane region" description="Helical" evidence="8">
    <location>
        <begin position="274"/>
        <end position="295"/>
    </location>
</feature>
<keyword evidence="5 8" id="KW-0812">Transmembrane</keyword>
<feature type="transmembrane region" description="Helical" evidence="8">
    <location>
        <begin position="236"/>
        <end position="262"/>
    </location>
</feature>
<keyword evidence="7 8" id="KW-0472">Membrane</keyword>
<dbReference type="SUPFAM" id="SSF81345">
    <property type="entry name" value="ABC transporter involved in vitamin B12 uptake, BtuC"/>
    <property type="match status" value="1"/>
</dbReference>
<dbReference type="AlphaFoldDB" id="A0A4T9T747"/>
<feature type="transmembrane region" description="Helical" evidence="8">
    <location>
        <begin position="192"/>
        <end position="209"/>
    </location>
</feature>
<feature type="transmembrane region" description="Helical" evidence="8">
    <location>
        <begin position="148"/>
        <end position="172"/>
    </location>
</feature>
<dbReference type="Gene3D" id="1.10.3470.10">
    <property type="entry name" value="ABC transporter involved in vitamin B12 uptake, BtuC"/>
    <property type="match status" value="1"/>
</dbReference>
<protein>
    <submittedName>
        <fullName evidence="9">Iron ABC transporter permease</fullName>
    </submittedName>
</protein>
<feature type="transmembrane region" description="Helical" evidence="8">
    <location>
        <begin position="307"/>
        <end position="323"/>
    </location>
</feature>